<keyword evidence="15" id="KW-1185">Reference proteome</keyword>
<dbReference type="GO" id="GO:0051536">
    <property type="term" value="F:iron-sulfur cluster binding"/>
    <property type="evidence" value="ECO:0007669"/>
    <property type="project" value="UniProtKB-KW"/>
</dbReference>
<dbReference type="Pfam" id="PF05951">
    <property type="entry name" value="Peptidase_M15_2"/>
    <property type="match status" value="1"/>
</dbReference>
<sequence>MFSDLCNRRTFLKTSLLGALVLCSGMPAFAKVPIEEQLPEGKLSLYNTHNSERLTITYRNAAGDYDIGAINALNWILRCHYTQQVADMDVRVIEYLNLVDKRLGGNNEIHIISGYRSPVYNSLLRQEGRHVAKHSLHLKGKAIDIAIPGIGLDRVRHTALNLRYGGVGYYPKTGFVHVDSGNFRAW</sequence>
<name>A5GDV9_GEOUR</name>
<dbReference type="GO" id="GO:0008237">
    <property type="term" value="F:metallopeptidase activity"/>
    <property type="evidence" value="ECO:0007669"/>
    <property type="project" value="UniProtKB-KW"/>
</dbReference>
<evidence type="ECO:0000256" key="5">
    <source>
        <dbReference type="ARBA" id="ARBA00022729"/>
    </source>
</evidence>
<dbReference type="PANTHER" id="PTHR37425">
    <property type="match status" value="1"/>
</dbReference>
<evidence type="ECO:0000256" key="13">
    <source>
        <dbReference type="SAM" id="SignalP"/>
    </source>
</evidence>
<keyword evidence="10" id="KW-0961">Cell wall biogenesis/degradation</keyword>
<keyword evidence="4" id="KW-0479">Metal-binding</keyword>
<dbReference type="PANTHER" id="PTHR37425:SF1">
    <property type="entry name" value="OUTER MEMBRANE PROTEIN"/>
    <property type="match status" value="1"/>
</dbReference>
<evidence type="ECO:0000256" key="6">
    <source>
        <dbReference type="ARBA" id="ARBA00022801"/>
    </source>
</evidence>
<dbReference type="AlphaFoldDB" id="A5GDV9"/>
<evidence type="ECO:0000256" key="9">
    <source>
        <dbReference type="ARBA" id="ARBA00023049"/>
    </source>
</evidence>
<feature type="chain" id="PRO_5002681625" description="Murein endopeptidase K" evidence="13">
    <location>
        <begin position="31"/>
        <end position="186"/>
    </location>
</feature>
<evidence type="ECO:0000256" key="10">
    <source>
        <dbReference type="ARBA" id="ARBA00023316"/>
    </source>
</evidence>
<comment type="cofactor">
    <cofactor evidence="1">
        <name>Zn(2+)</name>
        <dbReference type="ChEBI" id="CHEBI:29105"/>
    </cofactor>
</comment>
<keyword evidence="8" id="KW-0411">Iron-sulfur</keyword>
<reference evidence="14 15" key="1">
    <citation type="submission" date="2007-05" db="EMBL/GenBank/DDBJ databases">
        <title>Complete sequence of Geobacter uraniireducens Rf4.</title>
        <authorList>
            <consortium name="US DOE Joint Genome Institute"/>
            <person name="Copeland A."/>
            <person name="Lucas S."/>
            <person name="Lapidus A."/>
            <person name="Barry K."/>
            <person name="Detter J.C."/>
            <person name="Glavina del Rio T."/>
            <person name="Hammon N."/>
            <person name="Israni S."/>
            <person name="Dalin E."/>
            <person name="Tice H."/>
            <person name="Pitluck S."/>
            <person name="Chertkov O."/>
            <person name="Brettin T."/>
            <person name="Bruce D."/>
            <person name="Han C."/>
            <person name="Schmutz J."/>
            <person name="Larimer F."/>
            <person name="Land M."/>
            <person name="Hauser L."/>
            <person name="Kyrpides N."/>
            <person name="Mikhailova N."/>
            <person name="Shelobolina E."/>
            <person name="Aklujkar M."/>
            <person name="Lovley D."/>
            <person name="Richardson P."/>
        </authorList>
    </citation>
    <scope>NUCLEOTIDE SEQUENCE [LARGE SCALE GENOMIC DNA]</scope>
    <source>
        <strain evidence="15">ATCC BAA-1134 / JCM 13001 / Rf4</strain>
    </source>
</reference>
<evidence type="ECO:0000256" key="3">
    <source>
        <dbReference type="ARBA" id="ARBA00022670"/>
    </source>
</evidence>
<dbReference type="SUPFAM" id="SSF55166">
    <property type="entry name" value="Hedgehog/DD-peptidase"/>
    <property type="match status" value="1"/>
</dbReference>
<evidence type="ECO:0000256" key="7">
    <source>
        <dbReference type="ARBA" id="ARBA00022833"/>
    </source>
</evidence>
<dbReference type="InterPro" id="IPR006311">
    <property type="entry name" value="TAT_signal"/>
</dbReference>
<evidence type="ECO:0000256" key="8">
    <source>
        <dbReference type="ARBA" id="ARBA00023014"/>
    </source>
</evidence>
<dbReference type="GO" id="GO:0071555">
    <property type="term" value="P:cell wall organization"/>
    <property type="evidence" value="ECO:0007669"/>
    <property type="project" value="UniProtKB-KW"/>
</dbReference>
<dbReference type="EMBL" id="CP000698">
    <property type="protein sequence ID" value="ABQ24246.1"/>
    <property type="molecule type" value="Genomic_DNA"/>
</dbReference>
<comment type="similarity">
    <text evidence="11">Belongs to the peptidase M15 family.</text>
</comment>
<dbReference type="InterPro" id="IPR010275">
    <property type="entry name" value="MepK"/>
</dbReference>
<comment type="pathway">
    <text evidence="2">Cell wall biogenesis; cell wall polysaccharide biosynthesis.</text>
</comment>
<proteinExistence type="inferred from homology"/>
<evidence type="ECO:0000256" key="11">
    <source>
        <dbReference type="ARBA" id="ARBA00093448"/>
    </source>
</evidence>
<keyword evidence="7" id="KW-0862">Zinc</keyword>
<evidence type="ECO:0000256" key="1">
    <source>
        <dbReference type="ARBA" id="ARBA00001947"/>
    </source>
</evidence>
<evidence type="ECO:0000313" key="15">
    <source>
        <dbReference type="Proteomes" id="UP000006695"/>
    </source>
</evidence>
<dbReference type="GO" id="GO:0006508">
    <property type="term" value="P:proteolysis"/>
    <property type="evidence" value="ECO:0007669"/>
    <property type="project" value="UniProtKB-KW"/>
</dbReference>
<keyword evidence="8" id="KW-0408">Iron</keyword>
<dbReference type="InterPro" id="IPR009045">
    <property type="entry name" value="Zn_M74/Hedgehog-like"/>
</dbReference>
<keyword evidence="3" id="KW-0645">Protease</keyword>
<dbReference type="RefSeq" id="WP_011936975.1">
    <property type="nucleotide sequence ID" value="NC_009483.1"/>
</dbReference>
<keyword evidence="6" id="KW-0378">Hydrolase</keyword>
<dbReference type="Gene3D" id="3.30.1380.10">
    <property type="match status" value="1"/>
</dbReference>
<keyword evidence="5 13" id="KW-0732">Signal</keyword>
<gene>
    <name evidence="14" type="ordered locus">Gura_0028</name>
</gene>
<organism evidence="14 15">
    <name type="scientific">Geotalea uraniireducens (strain Rf4)</name>
    <name type="common">Geobacter uraniireducens</name>
    <dbReference type="NCBI Taxonomy" id="351605"/>
    <lineage>
        <taxon>Bacteria</taxon>
        <taxon>Pseudomonadati</taxon>
        <taxon>Thermodesulfobacteriota</taxon>
        <taxon>Desulfuromonadia</taxon>
        <taxon>Geobacterales</taxon>
        <taxon>Geobacteraceae</taxon>
        <taxon>Geotalea</taxon>
    </lineage>
</organism>
<dbReference type="STRING" id="351605.Gura_0028"/>
<dbReference type="Proteomes" id="UP000006695">
    <property type="component" value="Chromosome"/>
</dbReference>
<dbReference type="PROSITE" id="PS51318">
    <property type="entry name" value="TAT"/>
    <property type="match status" value="1"/>
</dbReference>
<dbReference type="GO" id="GO:0046872">
    <property type="term" value="F:metal ion binding"/>
    <property type="evidence" value="ECO:0007669"/>
    <property type="project" value="UniProtKB-KW"/>
</dbReference>
<dbReference type="HOGENOM" id="CLU_080400_1_2_7"/>
<keyword evidence="9" id="KW-0482">Metalloprotease</keyword>
<evidence type="ECO:0000313" key="14">
    <source>
        <dbReference type="EMBL" id="ABQ24246.1"/>
    </source>
</evidence>
<dbReference type="KEGG" id="gur:Gura_0028"/>
<evidence type="ECO:0000256" key="12">
    <source>
        <dbReference type="ARBA" id="ARBA00093666"/>
    </source>
</evidence>
<evidence type="ECO:0000256" key="2">
    <source>
        <dbReference type="ARBA" id="ARBA00004776"/>
    </source>
</evidence>
<protein>
    <recommendedName>
        <fullName evidence="12">Murein endopeptidase K</fullName>
    </recommendedName>
</protein>
<evidence type="ECO:0000256" key="4">
    <source>
        <dbReference type="ARBA" id="ARBA00022723"/>
    </source>
</evidence>
<feature type="signal peptide" evidence="13">
    <location>
        <begin position="1"/>
        <end position="30"/>
    </location>
</feature>
<accession>A5GDV9</accession>